<dbReference type="InterPro" id="IPR000719">
    <property type="entry name" value="Prot_kinase_dom"/>
</dbReference>
<gene>
    <name evidence="3" type="ORF">CHLRE_06g268850v5</name>
</gene>
<keyword evidence="4" id="KW-1185">Reference proteome</keyword>
<dbReference type="InterPro" id="IPR011009">
    <property type="entry name" value="Kinase-like_dom_sf"/>
</dbReference>
<feature type="region of interest" description="Disordered" evidence="1">
    <location>
        <begin position="389"/>
        <end position="429"/>
    </location>
</feature>
<dbReference type="KEGG" id="cre:CHLRE_06g268850v5"/>
<dbReference type="GO" id="GO:0005737">
    <property type="term" value="C:cytoplasm"/>
    <property type="evidence" value="ECO:0000318"/>
    <property type="project" value="GO_Central"/>
</dbReference>
<dbReference type="GO" id="GO:0004672">
    <property type="term" value="F:protein kinase activity"/>
    <property type="evidence" value="ECO:0000318"/>
    <property type="project" value="GO_Central"/>
</dbReference>
<evidence type="ECO:0000256" key="1">
    <source>
        <dbReference type="SAM" id="MobiDB-lite"/>
    </source>
</evidence>
<proteinExistence type="predicted"/>
<evidence type="ECO:0000259" key="2">
    <source>
        <dbReference type="PROSITE" id="PS50011"/>
    </source>
</evidence>
<dbReference type="Gene3D" id="1.10.510.10">
    <property type="entry name" value="Transferase(Phosphotransferase) domain 1"/>
    <property type="match status" value="1"/>
</dbReference>
<dbReference type="OrthoDB" id="4062651at2759"/>
<feature type="compositionally biased region" description="Pro residues" evidence="1">
    <location>
        <begin position="488"/>
        <end position="497"/>
    </location>
</feature>
<dbReference type="PROSITE" id="PS50011">
    <property type="entry name" value="PROTEIN_KINASE_DOM"/>
    <property type="match status" value="1"/>
</dbReference>
<dbReference type="PANTHER" id="PTHR44329:SF214">
    <property type="entry name" value="PROTEIN KINASE DOMAIN-CONTAINING PROTEIN"/>
    <property type="match status" value="1"/>
</dbReference>
<dbReference type="GeneID" id="66053638"/>
<dbReference type="RefSeq" id="XP_042923607.1">
    <property type="nucleotide sequence ID" value="XM_043062900.1"/>
</dbReference>
<dbReference type="InParanoid" id="A0A2K3DN80"/>
<reference evidence="3 4" key="1">
    <citation type="journal article" date="2007" name="Science">
        <title>The Chlamydomonas genome reveals the evolution of key animal and plant functions.</title>
        <authorList>
            <person name="Merchant S.S."/>
            <person name="Prochnik S.E."/>
            <person name="Vallon O."/>
            <person name="Harris E.H."/>
            <person name="Karpowicz S.J."/>
            <person name="Witman G.B."/>
            <person name="Terry A."/>
            <person name="Salamov A."/>
            <person name="Fritz-Laylin L.K."/>
            <person name="Marechal-Drouard L."/>
            <person name="Marshall W.F."/>
            <person name="Qu L.H."/>
            <person name="Nelson D.R."/>
            <person name="Sanderfoot A.A."/>
            <person name="Spalding M.H."/>
            <person name="Kapitonov V.V."/>
            <person name="Ren Q."/>
            <person name="Ferris P."/>
            <person name="Lindquist E."/>
            <person name="Shapiro H."/>
            <person name="Lucas S.M."/>
            <person name="Grimwood J."/>
            <person name="Schmutz J."/>
            <person name="Cardol P."/>
            <person name="Cerutti H."/>
            <person name="Chanfreau G."/>
            <person name="Chen C.L."/>
            <person name="Cognat V."/>
            <person name="Croft M.T."/>
            <person name="Dent R."/>
            <person name="Dutcher S."/>
            <person name="Fernandez E."/>
            <person name="Fukuzawa H."/>
            <person name="Gonzalez-Ballester D."/>
            <person name="Gonzalez-Halphen D."/>
            <person name="Hallmann A."/>
            <person name="Hanikenne M."/>
            <person name="Hippler M."/>
            <person name="Inwood W."/>
            <person name="Jabbari K."/>
            <person name="Kalanon M."/>
            <person name="Kuras R."/>
            <person name="Lefebvre P.A."/>
            <person name="Lemaire S.D."/>
            <person name="Lobanov A.V."/>
            <person name="Lohr M."/>
            <person name="Manuell A."/>
            <person name="Meier I."/>
            <person name="Mets L."/>
            <person name="Mittag M."/>
            <person name="Mittelmeier T."/>
            <person name="Moroney J.V."/>
            <person name="Moseley J."/>
            <person name="Napoli C."/>
            <person name="Nedelcu A.M."/>
            <person name="Niyogi K."/>
            <person name="Novoselov S.V."/>
            <person name="Paulsen I.T."/>
            <person name="Pazour G."/>
            <person name="Purton S."/>
            <person name="Ral J.P."/>
            <person name="Riano-Pachon D.M."/>
            <person name="Riekhof W."/>
            <person name="Rymarquis L."/>
            <person name="Schroda M."/>
            <person name="Stern D."/>
            <person name="Umen J."/>
            <person name="Willows R."/>
            <person name="Wilson N."/>
            <person name="Zimmer S.L."/>
            <person name="Allmer J."/>
            <person name="Balk J."/>
            <person name="Bisova K."/>
            <person name="Chen C.J."/>
            <person name="Elias M."/>
            <person name="Gendler K."/>
            <person name="Hauser C."/>
            <person name="Lamb M.R."/>
            <person name="Ledford H."/>
            <person name="Long J.C."/>
            <person name="Minagawa J."/>
            <person name="Page M.D."/>
            <person name="Pan J."/>
            <person name="Pootakham W."/>
            <person name="Roje S."/>
            <person name="Rose A."/>
            <person name="Stahlberg E."/>
            <person name="Terauchi A.M."/>
            <person name="Yang P."/>
            <person name="Ball S."/>
            <person name="Bowler C."/>
            <person name="Dieckmann C.L."/>
            <person name="Gladyshev V.N."/>
            <person name="Green P."/>
            <person name="Jorgensen R."/>
            <person name="Mayfield S."/>
            <person name="Mueller-Roeber B."/>
            <person name="Rajamani S."/>
            <person name="Sayre R.T."/>
            <person name="Brokstein P."/>
            <person name="Dubchak I."/>
            <person name="Goodstein D."/>
            <person name="Hornick L."/>
            <person name="Huang Y.W."/>
            <person name="Jhaveri J."/>
            <person name="Luo Y."/>
            <person name="Martinez D."/>
            <person name="Ngau W.C."/>
            <person name="Otillar B."/>
            <person name="Poliakov A."/>
            <person name="Porter A."/>
            <person name="Szajkowski L."/>
            <person name="Werner G."/>
            <person name="Zhou K."/>
            <person name="Grigoriev I.V."/>
            <person name="Rokhsar D.S."/>
            <person name="Grossman A.R."/>
        </authorList>
    </citation>
    <scope>NUCLEOTIDE SEQUENCE [LARGE SCALE GENOMIC DNA]</scope>
    <source>
        <strain evidence="4">CC-503</strain>
    </source>
</reference>
<feature type="domain" description="Protein kinase" evidence="2">
    <location>
        <begin position="1"/>
        <end position="472"/>
    </location>
</feature>
<feature type="compositionally biased region" description="Pro residues" evidence="1">
    <location>
        <begin position="418"/>
        <end position="427"/>
    </location>
</feature>
<accession>A0A2K3DN80</accession>
<dbReference type="PANTHER" id="PTHR44329">
    <property type="entry name" value="SERINE/THREONINE-PROTEIN KINASE TNNI3K-RELATED"/>
    <property type="match status" value="1"/>
</dbReference>
<dbReference type="EMBL" id="CM008967">
    <property type="protein sequence ID" value="PNW81980.1"/>
    <property type="molecule type" value="Genomic_DNA"/>
</dbReference>
<dbReference type="AlphaFoldDB" id="A0A2K3DN80"/>
<organism evidence="3 4">
    <name type="scientific">Chlamydomonas reinhardtii</name>
    <name type="common">Chlamydomonas smithii</name>
    <dbReference type="NCBI Taxonomy" id="3055"/>
    <lineage>
        <taxon>Eukaryota</taxon>
        <taxon>Viridiplantae</taxon>
        <taxon>Chlorophyta</taxon>
        <taxon>core chlorophytes</taxon>
        <taxon>Chlorophyceae</taxon>
        <taxon>CS clade</taxon>
        <taxon>Chlamydomonadales</taxon>
        <taxon>Chlamydomonadaceae</taxon>
        <taxon>Chlamydomonas</taxon>
    </lineage>
</organism>
<evidence type="ECO:0000313" key="3">
    <source>
        <dbReference type="EMBL" id="PNW81980.1"/>
    </source>
</evidence>
<protein>
    <recommendedName>
        <fullName evidence="2">Protein kinase domain-containing protein</fullName>
    </recommendedName>
</protein>
<dbReference type="Gramene" id="PNW81980">
    <property type="protein sequence ID" value="PNW81980"/>
    <property type="gene ID" value="CHLRE_06g268850v5"/>
</dbReference>
<sequence length="620" mass="61934">MDSHLLRGESSSVCLKGMWCGAQASIKLFRANSTALTQLGGALSALQGNMYNHPYLLQYYSCSVCLMAPPTSPATAAHPGTDPCSPCAAADAVAAEAVPVSDLLLSFQTLGDCAPPSTGCSATPVAAAAAAGNSRTMESILGSAFECCLPLPDDGGALTGAEAARLVTDALQPSPGDCVVALVSELCLLGDLRSALRAGVFNSSSNSSSCSRPHDTSSAPGVAAAALSRSCSGGGPGPTSAAAIRRAAGGAAAAGGGMAGWTPARAVRAVVATAREAALGVLHLHSCGAAHGNLRPSNIQLMEAHTDRRGFVAKVSDAGLGPRHSELGPDLRTYTAPEALVWGLWAPSRADMQAADVYSFGVILFEMISGRRPTAQDLQILACAGTASGEEVAGGPSSTGAGGPSTGAGRDAAAQYPHAPPTPPSRPSWPEGWDPCVLPPKLLHLCGWCLQPDAAARPRMDVVASQLTHTEAQLRAAAAEAKRRAVHAPPPSPPPPSGGANCGAGAGAPPLGAAGALWPASANAVMHPAAAGGAYSTSGVHLVVRSVVGMTPPVPIAASLQPVSVRAAVGGLPLATPESGGLSTGALYGREPLLAACGGHRGLQNAESLDWSALPSEDWG</sequence>
<evidence type="ECO:0000313" key="4">
    <source>
        <dbReference type="Proteomes" id="UP000006906"/>
    </source>
</evidence>
<dbReference type="GO" id="GO:0005524">
    <property type="term" value="F:ATP binding"/>
    <property type="evidence" value="ECO:0007669"/>
    <property type="project" value="InterPro"/>
</dbReference>
<dbReference type="Proteomes" id="UP000006906">
    <property type="component" value="Chromosome 6"/>
</dbReference>
<name>A0A2K3DN80_CHLRE</name>
<feature type="region of interest" description="Disordered" evidence="1">
    <location>
        <begin position="475"/>
        <end position="504"/>
    </location>
</feature>
<dbReference type="SUPFAM" id="SSF56112">
    <property type="entry name" value="Protein kinase-like (PK-like)"/>
    <property type="match status" value="1"/>
</dbReference>
<dbReference type="PaxDb" id="3055-EDP08216"/>
<dbReference type="InterPro" id="IPR001245">
    <property type="entry name" value="Ser-Thr/Tyr_kinase_cat_dom"/>
</dbReference>
<dbReference type="GO" id="GO:0007165">
    <property type="term" value="P:signal transduction"/>
    <property type="evidence" value="ECO:0000318"/>
    <property type="project" value="GO_Central"/>
</dbReference>
<dbReference type="Pfam" id="PF07714">
    <property type="entry name" value="PK_Tyr_Ser-Thr"/>
    <property type="match status" value="1"/>
</dbReference>
<dbReference type="InterPro" id="IPR051681">
    <property type="entry name" value="Ser/Thr_Kinases-Pseudokinases"/>
</dbReference>